<organism evidence="2 3">
    <name type="scientific">Desulfocapsa sulfexigens (strain DSM 10523 / SB164P1)</name>
    <dbReference type="NCBI Taxonomy" id="1167006"/>
    <lineage>
        <taxon>Bacteria</taxon>
        <taxon>Pseudomonadati</taxon>
        <taxon>Thermodesulfobacteriota</taxon>
        <taxon>Desulfobulbia</taxon>
        <taxon>Desulfobulbales</taxon>
        <taxon>Desulfocapsaceae</taxon>
        <taxon>Desulfocapsa</taxon>
    </lineage>
</organism>
<keyword evidence="3" id="KW-1185">Reference proteome</keyword>
<dbReference type="Gene3D" id="3.90.550.10">
    <property type="entry name" value="Spore Coat Polysaccharide Biosynthesis Protein SpsA, Chain A"/>
    <property type="match status" value="1"/>
</dbReference>
<dbReference type="RefSeq" id="WP_015405587.1">
    <property type="nucleotide sequence ID" value="NC_020304.1"/>
</dbReference>
<dbReference type="InterPro" id="IPR001173">
    <property type="entry name" value="Glyco_trans_2-like"/>
</dbReference>
<keyword evidence="2" id="KW-0808">Transferase</keyword>
<dbReference type="KEGG" id="dsf:UWK_03388"/>
<evidence type="ECO:0000313" key="3">
    <source>
        <dbReference type="Proteomes" id="UP000011721"/>
    </source>
</evidence>
<feature type="domain" description="Glycosyltransferase 2-like" evidence="1">
    <location>
        <begin position="11"/>
        <end position="141"/>
    </location>
</feature>
<dbReference type="InterPro" id="IPR050834">
    <property type="entry name" value="Glycosyltransf_2"/>
</dbReference>
<dbReference type="EMBL" id="CP003985">
    <property type="protein sequence ID" value="AGF79905.1"/>
    <property type="molecule type" value="Genomic_DNA"/>
</dbReference>
<dbReference type="InterPro" id="IPR029044">
    <property type="entry name" value="Nucleotide-diphossugar_trans"/>
</dbReference>
<dbReference type="PANTHER" id="PTHR43685:SF11">
    <property type="entry name" value="GLYCOSYLTRANSFERASE TAGX-RELATED"/>
    <property type="match status" value="1"/>
</dbReference>
<reference evidence="3" key="1">
    <citation type="journal article" date="2013" name="Stand. Genomic Sci.">
        <title>Complete genome sequence of Desulfocapsa sulfexigens, a marine deltaproteobacterium specialized in disproportionating inorganic sulfur compounds.</title>
        <authorList>
            <person name="Finster K.W."/>
            <person name="Kjeldsen K.U."/>
            <person name="Kube M."/>
            <person name="Reinhardt R."/>
            <person name="Mussmann M."/>
            <person name="Amann R."/>
            <person name="Schreiber L."/>
        </authorList>
    </citation>
    <scope>NUCLEOTIDE SEQUENCE [LARGE SCALE GENOMIC DNA]</scope>
    <source>
        <strain evidence="3">DSM 10523 / SB164P1</strain>
    </source>
</reference>
<dbReference type="HOGENOM" id="CLU_025996_0_0_7"/>
<sequence length="302" mass="34512">MIEVNTDNRVSVIIPTYNRAHSIVRSIESVLSQTYSNFEIIVIDDGSIDRTKEVLRPYMSKIIYLYQENKGASAARNAGVKIAKGEWIAFLDSDDCWLPEKLHRQIMIIHKSKTELGCVICNMGFYPQVGKNTNSFQNACFTPKPPQGLCWNMSSILLTRFIMFNQGAIIKKNIFNKAGGYDERLKILEDYDIALKLSFLCNVGYETTPFVIYQTDTKDSLSSNSNTSKETKQIIKILENLKTFLDMAGVPKPELLDKQIKYYKFLFICCGNKYLSFVVRVIKAISRRSPFYPRPNCEAIVI</sequence>
<dbReference type="OrthoDB" id="5291101at2"/>
<dbReference type="GO" id="GO:0016740">
    <property type="term" value="F:transferase activity"/>
    <property type="evidence" value="ECO:0007669"/>
    <property type="project" value="UniProtKB-KW"/>
</dbReference>
<accession>M1PK37</accession>
<dbReference type="STRING" id="1167006.UWK_03388"/>
<evidence type="ECO:0000313" key="2">
    <source>
        <dbReference type="EMBL" id="AGF79905.1"/>
    </source>
</evidence>
<dbReference type="Proteomes" id="UP000011721">
    <property type="component" value="Chromosome"/>
</dbReference>
<dbReference type="PANTHER" id="PTHR43685">
    <property type="entry name" value="GLYCOSYLTRANSFERASE"/>
    <property type="match status" value="1"/>
</dbReference>
<dbReference type="SUPFAM" id="SSF53448">
    <property type="entry name" value="Nucleotide-diphospho-sugar transferases"/>
    <property type="match status" value="1"/>
</dbReference>
<gene>
    <name evidence="2" type="ordered locus">UWK_03388</name>
</gene>
<evidence type="ECO:0000259" key="1">
    <source>
        <dbReference type="Pfam" id="PF00535"/>
    </source>
</evidence>
<dbReference type="Pfam" id="PF00535">
    <property type="entry name" value="Glycos_transf_2"/>
    <property type="match status" value="1"/>
</dbReference>
<name>M1PK37_DESSD</name>
<proteinExistence type="predicted"/>
<dbReference type="AlphaFoldDB" id="M1PK37"/>
<dbReference type="eggNOG" id="COG1216">
    <property type="taxonomic scope" value="Bacteria"/>
</dbReference>
<protein>
    <submittedName>
        <fullName evidence="2">Glycosyl transferase</fullName>
    </submittedName>
</protein>